<evidence type="ECO:0000259" key="13">
    <source>
        <dbReference type="PROSITE" id="PS50109"/>
    </source>
</evidence>
<dbReference type="Gene3D" id="1.10.287.130">
    <property type="match status" value="1"/>
</dbReference>
<feature type="transmembrane region" description="Helical" evidence="12">
    <location>
        <begin position="307"/>
        <end position="327"/>
    </location>
</feature>
<dbReference type="InterPro" id="IPR050351">
    <property type="entry name" value="BphY/WalK/GraS-like"/>
</dbReference>
<evidence type="ECO:0000259" key="14">
    <source>
        <dbReference type="PROSITE" id="PS50113"/>
    </source>
</evidence>
<feature type="transmembrane region" description="Helical" evidence="12">
    <location>
        <begin position="245"/>
        <end position="268"/>
    </location>
</feature>
<organism evidence="15 16">
    <name type="scientific">Litoribacillus peritrichatus</name>
    <dbReference type="NCBI Taxonomy" id="718191"/>
    <lineage>
        <taxon>Bacteria</taxon>
        <taxon>Pseudomonadati</taxon>
        <taxon>Pseudomonadota</taxon>
        <taxon>Gammaproteobacteria</taxon>
        <taxon>Oceanospirillales</taxon>
        <taxon>Oceanospirillaceae</taxon>
        <taxon>Litoribacillus</taxon>
    </lineage>
</organism>
<keyword evidence="7" id="KW-0418">Kinase</keyword>
<dbReference type="Pfam" id="PF07695">
    <property type="entry name" value="7TMR-DISM_7TM"/>
    <property type="match status" value="1"/>
</dbReference>
<dbReference type="InterPro" id="IPR011622">
    <property type="entry name" value="7TMR_DISM_rcpt_extracell_dom2"/>
</dbReference>
<evidence type="ECO:0000256" key="10">
    <source>
        <dbReference type="ARBA" id="ARBA00023012"/>
    </source>
</evidence>
<evidence type="ECO:0000256" key="3">
    <source>
        <dbReference type="ARBA" id="ARBA00012438"/>
    </source>
</evidence>
<protein>
    <recommendedName>
        <fullName evidence="3">histidine kinase</fullName>
        <ecNumber evidence="3">2.7.13.3</ecNumber>
    </recommendedName>
</protein>
<evidence type="ECO:0000256" key="5">
    <source>
        <dbReference type="ARBA" id="ARBA00022692"/>
    </source>
</evidence>
<dbReference type="Pfam" id="PF02518">
    <property type="entry name" value="HATPase_c"/>
    <property type="match status" value="1"/>
</dbReference>
<proteinExistence type="predicted"/>
<dbReference type="EMBL" id="BAABBN010000017">
    <property type="protein sequence ID" value="GAA3944275.1"/>
    <property type="molecule type" value="Genomic_DNA"/>
</dbReference>
<comment type="caution">
    <text evidence="15">The sequence shown here is derived from an EMBL/GenBank/DDBJ whole genome shotgun (WGS) entry which is preliminary data.</text>
</comment>
<dbReference type="InterPro" id="IPR001610">
    <property type="entry name" value="PAC"/>
</dbReference>
<keyword evidence="4" id="KW-0808">Transferase</keyword>
<sequence length="800" mass="90637">MILWFGLVFSHAALAHDALQASENNAEPLTIGASDVYSLDETSQYIEDQNGSYDIDLVKANRELWQPAPDGSLNFGYSRSSFWVRSQFVSALAETLIIKGEYALIDMVDAWIYVNGVLHSKYQTGDSRPFETRPISHPQFIFQVPAQPGDKIDVYFRLKSDGSITWPVKVMSQTTFNEQQADVLVVRGGYFGIMLVMVLYNLFIYSIIKQRAYAHYVLFVSSFLFFQLVYEGLAFQYFWPNMSWFNAYAIPLSYSLNEVAMISFIRVFMELPGKNPKLDLYFRTLMICAIGLVVGVSIIPYKYLVPMVVILGLLVTVSGFSTGAYLWSKGNKFAHYFTVAWALLLIGLVLGNLRALGAIPSNFFTAHAYQFGAVLEVLLLSFALARRIDIAQKEKARAEYEMIRAQRESIMNLKRYQDLYDNAVAGMFQSNLQDRFIRVNAALANMFGYESPQEMVSQVSLISKDMAVDPLDMRIMFKQLLHEQTIMDRELKLRCKDGSFVWASMTVRTVLDVAGNVDHLEGSVVDITERKYAETYRQEEERRRMAALEEVVVGVAHEVSTPLGINLTSLSLIQDREKELKQQFESGRMSKQSFLNFIEVLDDGVTLMSRNLKRIDDLVHNFRQVSVHHLGYSQNEFDLTSLIKGIALGDGPDLSGIQLDLVLPEQVDACSYPQAFILILNKLLENSIQHGFKEGQINKSVMIELIVQPSRVRLIYKDNGRGLAEVDKEKIFMPFYTTQRGALGRSGLGMYILFNVATQLLQGRIEVLDHDGFALCLDVPRYLEVDAKSSVVLNTDSVRL</sequence>
<evidence type="ECO:0000256" key="1">
    <source>
        <dbReference type="ARBA" id="ARBA00000085"/>
    </source>
</evidence>
<dbReference type="SMART" id="SM00086">
    <property type="entry name" value="PAC"/>
    <property type="match status" value="1"/>
</dbReference>
<dbReference type="SUPFAM" id="SSF55785">
    <property type="entry name" value="PYP-like sensor domain (PAS domain)"/>
    <property type="match status" value="1"/>
</dbReference>
<gene>
    <name evidence="15" type="ORF">GCM10022277_45000</name>
</gene>
<feature type="transmembrane region" description="Helical" evidence="12">
    <location>
        <begin position="334"/>
        <end position="356"/>
    </location>
</feature>
<keyword evidence="11 12" id="KW-0472">Membrane</keyword>
<comment type="catalytic activity">
    <reaction evidence="1">
        <text>ATP + protein L-histidine = ADP + protein N-phospho-L-histidine.</text>
        <dbReference type="EC" id="2.7.13.3"/>
    </reaction>
</comment>
<dbReference type="Gene3D" id="3.30.450.20">
    <property type="entry name" value="PAS domain"/>
    <property type="match status" value="1"/>
</dbReference>
<dbReference type="SMART" id="SM00387">
    <property type="entry name" value="HATPase_c"/>
    <property type="match status" value="1"/>
</dbReference>
<dbReference type="InterPro" id="IPR011623">
    <property type="entry name" value="7TMR_DISM_rcpt_extracell_dom1"/>
</dbReference>
<name>A0ABP7NE60_9GAMM</name>
<dbReference type="InterPro" id="IPR036890">
    <property type="entry name" value="HATPase_C_sf"/>
</dbReference>
<evidence type="ECO:0000256" key="11">
    <source>
        <dbReference type="ARBA" id="ARBA00023136"/>
    </source>
</evidence>
<dbReference type="InterPro" id="IPR000700">
    <property type="entry name" value="PAS-assoc_C"/>
</dbReference>
<keyword evidence="10" id="KW-0902">Two-component regulatory system</keyword>
<evidence type="ECO:0000256" key="2">
    <source>
        <dbReference type="ARBA" id="ARBA00004141"/>
    </source>
</evidence>
<keyword evidence="8" id="KW-0067">ATP-binding</keyword>
<evidence type="ECO:0000256" key="9">
    <source>
        <dbReference type="ARBA" id="ARBA00022989"/>
    </source>
</evidence>
<dbReference type="SUPFAM" id="SSF55874">
    <property type="entry name" value="ATPase domain of HSP90 chaperone/DNA topoisomerase II/histidine kinase"/>
    <property type="match status" value="1"/>
</dbReference>
<dbReference type="PANTHER" id="PTHR42878">
    <property type="entry name" value="TWO-COMPONENT HISTIDINE KINASE"/>
    <property type="match status" value="1"/>
</dbReference>
<dbReference type="Proteomes" id="UP001501565">
    <property type="component" value="Unassembled WGS sequence"/>
</dbReference>
<feature type="domain" description="Histidine kinase" evidence="13">
    <location>
        <begin position="554"/>
        <end position="783"/>
    </location>
</feature>
<dbReference type="InterPro" id="IPR005467">
    <property type="entry name" value="His_kinase_dom"/>
</dbReference>
<reference evidence="16" key="1">
    <citation type="journal article" date="2019" name="Int. J. Syst. Evol. Microbiol.">
        <title>The Global Catalogue of Microorganisms (GCM) 10K type strain sequencing project: providing services to taxonomists for standard genome sequencing and annotation.</title>
        <authorList>
            <consortium name="The Broad Institute Genomics Platform"/>
            <consortium name="The Broad Institute Genome Sequencing Center for Infectious Disease"/>
            <person name="Wu L."/>
            <person name="Ma J."/>
        </authorList>
    </citation>
    <scope>NUCLEOTIDE SEQUENCE [LARGE SCALE GENOMIC DNA]</scope>
    <source>
        <strain evidence="16">JCM 17551</strain>
    </source>
</reference>
<dbReference type="PANTHER" id="PTHR42878:SF7">
    <property type="entry name" value="SENSOR HISTIDINE KINASE GLRK"/>
    <property type="match status" value="1"/>
</dbReference>
<evidence type="ECO:0000313" key="15">
    <source>
        <dbReference type="EMBL" id="GAA3944275.1"/>
    </source>
</evidence>
<dbReference type="CDD" id="cd00130">
    <property type="entry name" value="PAS"/>
    <property type="match status" value="1"/>
</dbReference>
<dbReference type="InterPro" id="IPR000014">
    <property type="entry name" value="PAS"/>
</dbReference>
<keyword evidence="9 12" id="KW-1133">Transmembrane helix</keyword>
<evidence type="ECO:0000256" key="8">
    <source>
        <dbReference type="ARBA" id="ARBA00022840"/>
    </source>
</evidence>
<dbReference type="CDD" id="cd00075">
    <property type="entry name" value="HATPase"/>
    <property type="match status" value="1"/>
</dbReference>
<dbReference type="PROSITE" id="PS50109">
    <property type="entry name" value="HIS_KIN"/>
    <property type="match status" value="1"/>
</dbReference>
<keyword evidence="16" id="KW-1185">Reference proteome</keyword>
<dbReference type="Gene3D" id="2.60.40.2380">
    <property type="match status" value="1"/>
</dbReference>
<keyword evidence="6" id="KW-0547">Nucleotide-binding</keyword>
<evidence type="ECO:0000256" key="6">
    <source>
        <dbReference type="ARBA" id="ARBA00022741"/>
    </source>
</evidence>
<feature type="transmembrane region" description="Helical" evidence="12">
    <location>
        <begin position="216"/>
        <end position="239"/>
    </location>
</feature>
<feature type="transmembrane region" description="Helical" evidence="12">
    <location>
        <begin position="184"/>
        <end position="204"/>
    </location>
</feature>
<accession>A0ABP7NE60</accession>
<feature type="domain" description="PAC" evidence="14">
    <location>
        <begin position="487"/>
        <end position="539"/>
    </location>
</feature>
<dbReference type="RefSeq" id="WP_344800925.1">
    <property type="nucleotide sequence ID" value="NZ_BAABBN010000017.1"/>
</dbReference>
<comment type="subcellular location">
    <subcellularLocation>
        <location evidence="2">Membrane</location>
        <topology evidence="2">Multi-pass membrane protein</topology>
    </subcellularLocation>
</comment>
<dbReference type="Gene3D" id="3.30.565.10">
    <property type="entry name" value="Histidine kinase-like ATPase, C-terminal domain"/>
    <property type="match status" value="1"/>
</dbReference>
<evidence type="ECO:0000256" key="12">
    <source>
        <dbReference type="SAM" id="Phobius"/>
    </source>
</evidence>
<dbReference type="EC" id="2.7.13.3" evidence="3"/>
<keyword evidence="5 12" id="KW-0812">Transmembrane</keyword>
<dbReference type="InterPro" id="IPR003594">
    <property type="entry name" value="HATPase_dom"/>
</dbReference>
<dbReference type="InterPro" id="IPR035965">
    <property type="entry name" value="PAS-like_dom_sf"/>
</dbReference>
<dbReference type="Pfam" id="PF07696">
    <property type="entry name" value="7TMR-DISMED2"/>
    <property type="match status" value="1"/>
</dbReference>
<dbReference type="PROSITE" id="PS50113">
    <property type="entry name" value="PAC"/>
    <property type="match status" value="1"/>
</dbReference>
<evidence type="ECO:0000313" key="16">
    <source>
        <dbReference type="Proteomes" id="UP001501565"/>
    </source>
</evidence>
<evidence type="ECO:0000256" key="4">
    <source>
        <dbReference type="ARBA" id="ARBA00022679"/>
    </source>
</evidence>
<evidence type="ECO:0000256" key="7">
    <source>
        <dbReference type="ARBA" id="ARBA00022777"/>
    </source>
</evidence>
<feature type="transmembrane region" description="Helical" evidence="12">
    <location>
        <begin position="280"/>
        <end position="301"/>
    </location>
</feature>
<dbReference type="NCBIfam" id="TIGR00229">
    <property type="entry name" value="sensory_box"/>
    <property type="match status" value="1"/>
</dbReference>
<dbReference type="Pfam" id="PF13426">
    <property type="entry name" value="PAS_9"/>
    <property type="match status" value="1"/>
</dbReference>